<gene>
    <name evidence="2" type="ORF">S01H1_39566</name>
</gene>
<dbReference type="GO" id="GO:0008233">
    <property type="term" value="F:peptidase activity"/>
    <property type="evidence" value="ECO:0007669"/>
    <property type="project" value="InterPro"/>
</dbReference>
<evidence type="ECO:0000313" key="2">
    <source>
        <dbReference type="EMBL" id="GAG13311.1"/>
    </source>
</evidence>
<comment type="caution">
    <text evidence="2">The sequence shown here is derived from an EMBL/GenBank/DDBJ whole genome shotgun (WGS) entry which is preliminary data.</text>
</comment>
<dbReference type="EMBL" id="BARS01024985">
    <property type="protein sequence ID" value="GAG13311.1"/>
    <property type="molecule type" value="Genomic_DNA"/>
</dbReference>
<dbReference type="GO" id="GO:0006508">
    <property type="term" value="P:proteolysis"/>
    <property type="evidence" value="ECO:0007669"/>
    <property type="project" value="InterPro"/>
</dbReference>
<feature type="non-terminal residue" evidence="2">
    <location>
        <position position="1"/>
    </location>
</feature>
<reference evidence="2" key="1">
    <citation type="journal article" date="2014" name="Front. Microbiol.">
        <title>High frequency of phylogenetically diverse reductive dehalogenase-homologous genes in deep subseafloor sedimentary metagenomes.</title>
        <authorList>
            <person name="Kawai M."/>
            <person name="Futagami T."/>
            <person name="Toyoda A."/>
            <person name="Takaki Y."/>
            <person name="Nishi S."/>
            <person name="Hori S."/>
            <person name="Arai W."/>
            <person name="Tsubouchi T."/>
            <person name="Morono Y."/>
            <person name="Uchiyama I."/>
            <person name="Ito T."/>
            <person name="Fujiyama A."/>
            <person name="Inagaki F."/>
            <person name="Takami H."/>
        </authorList>
    </citation>
    <scope>NUCLEOTIDE SEQUENCE</scope>
    <source>
        <strain evidence="2">Expedition CK06-06</strain>
    </source>
</reference>
<accession>X0WKU1</accession>
<protein>
    <recommendedName>
        <fullName evidence="1">Peptidase C39 domain-containing protein</fullName>
    </recommendedName>
</protein>
<dbReference type="Pfam" id="PF03412">
    <property type="entry name" value="Peptidase_C39"/>
    <property type="match status" value="1"/>
</dbReference>
<dbReference type="AlphaFoldDB" id="X0WKU1"/>
<dbReference type="Gene3D" id="3.90.70.10">
    <property type="entry name" value="Cysteine proteinases"/>
    <property type="match status" value="1"/>
</dbReference>
<dbReference type="PROSITE" id="PS50990">
    <property type="entry name" value="PEPTIDASE_C39"/>
    <property type="match status" value="1"/>
</dbReference>
<dbReference type="GO" id="GO:0016020">
    <property type="term" value="C:membrane"/>
    <property type="evidence" value="ECO:0007669"/>
    <property type="project" value="InterPro"/>
</dbReference>
<dbReference type="InterPro" id="IPR005074">
    <property type="entry name" value="Peptidase_C39"/>
</dbReference>
<organism evidence="2">
    <name type="scientific">marine sediment metagenome</name>
    <dbReference type="NCBI Taxonomy" id="412755"/>
    <lineage>
        <taxon>unclassified sequences</taxon>
        <taxon>metagenomes</taxon>
        <taxon>ecological metagenomes</taxon>
    </lineage>
</organism>
<name>X0WKU1_9ZZZZ</name>
<dbReference type="GO" id="GO:0005524">
    <property type="term" value="F:ATP binding"/>
    <property type="evidence" value="ECO:0007669"/>
    <property type="project" value="InterPro"/>
</dbReference>
<proteinExistence type="predicted"/>
<evidence type="ECO:0000259" key="1">
    <source>
        <dbReference type="PROSITE" id="PS50990"/>
    </source>
</evidence>
<sequence length="239" mass="26855">ATADTQTQNCATAAMKCVSAQLGRDLTDQQLAELVNEPNEGTGLYELRQFAQGVGFYCLAAKTDIQSLRNLNGCQAVLHLPGPNHYVVLDHIDQRYIWLIDLDDNKFYYRTKLDLFELDWSEDIALIISNEPLNLTGNFTELSDDQLHEILGGFPKYDCTDLIQEYDIIFCSPMIGGLCGSWYFTFYNRYGCDEDPNGGSCTGDDLVGNVSCMCIEDPYNPGYCIGTGDWYSQYIRACK</sequence>
<feature type="domain" description="Peptidase C39" evidence="1">
    <location>
        <begin position="4"/>
        <end position="127"/>
    </location>
</feature>